<dbReference type="EMBL" id="HACA01008162">
    <property type="protein sequence ID" value="CDW25523.1"/>
    <property type="molecule type" value="Transcribed_RNA"/>
</dbReference>
<organism evidence="1">
    <name type="scientific">Lepeophtheirus salmonis</name>
    <name type="common">Salmon louse</name>
    <name type="synonym">Caligus salmonis</name>
    <dbReference type="NCBI Taxonomy" id="72036"/>
    <lineage>
        <taxon>Eukaryota</taxon>
        <taxon>Metazoa</taxon>
        <taxon>Ecdysozoa</taxon>
        <taxon>Arthropoda</taxon>
        <taxon>Crustacea</taxon>
        <taxon>Multicrustacea</taxon>
        <taxon>Hexanauplia</taxon>
        <taxon>Copepoda</taxon>
        <taxon>Siphonostomatoida</taxon>
        <taxon>Caligidae</taxon>
        <taxon>Lepeophtheirus</taxon>
    </lineage>
</organism>
<accession>A0A0K2THJ0</accession>
<proteinExistence type="predicted"/>
<protein>
    <submittedName>
        <fullName evidence="1">Uncharacterized protein</fullName>
    </submittedName>
</protein>
<name>A0A0K2THJ0_LEPSM</name>
<reference evidence="1" key="1">
    <citation type="submission" date="2014-05" db="EMBL/GenBank/DDBJ databases">
        <authorList>
            <person name="Chronopoulou M."/>
        </authorList>
    </citation>
    <scope>NUCLEOTIDE SEQUENCE</scope>
    <source>
        <tissue evidence="1">Whole organism</tissue>
    </source>
</reference>
<sequence>MYFVVSCRFPRLP</sequence>
<evidence type="ECO:0000313" key="1">
    <source>
        <dbReference type="EMBL" id="CDW25523.1"/>
    </source>
</evidence>